<organism evidence="3 4">
    <name type="scientific">Cytobacillus depressus</name>
    <dbReference type="NCBI Taxonomy" id="1602942"/>
    <lineage>
        <taxon>Bacteria</taxon>
        <taxon>Bacillati</taxon>
        <taxon>Bacillota</taxon>
        <taxon>Bacilli</taxon>
        <taxon>Bacillales</taxon>
        <taxon>Bacillaceae</taxon>
        <taxon>Cytobacillus</taxon>
    </lineage>
</organism>
<evidence type="ECO:0000259" key="1">
    <source>
        <dbReference type="Pfam" id="PF05651"/>
    </source>
</evidence>
<dbReference type="RefSeq" id="WP_151532841.1">
    <property type="nucleotide sequence ID" value="NZ_WBOS01000001.1"/>
</dbReference>
<dbReference type="Pfam" id="PF13556">
    <property type="entry name" value="HTH_30"/>
    <property type="match status" value="1"/>
</dbReference>
<dbReference type="OrthoDB" id="9792148at2"/>
<sequence>MLTKEIAKEVVTQTMIRLNRNINIMDKSGIIIASGDLERMSQAHYGAIEVIRTGNPLIIQESNSHHWEGALPGINLPIQFQDQIIGVIGITGNPDELMEFGELVKMITEMIIHQAYMTEQLEWKQNLKELIFEELITTPLKIESIKQKMHLIDCQIEIPYQVAVVDLELNHVKKSVAIQLLADIFPMNETLFGFLSVNRLFILSSTIQDDQFRKKLMEMFSVFERKHISTKIGMGSAVTEQTHIKYSYHEALCAIKFGGSKPLVAYPEIEMMALLDQLDERTKQQFAERVLGDLSEKFIDTLEQFNAHNFNIGECAKNMFIHRNSLIYRIKKVKEITGYDPQLFQDALVLQLAIWVRKMAE</sequence>
<reference evidence="3 4" key="1">
    <citation type="journal article" date="2016" name="Antonie Van Leeuwenhoek">
        <title>Bacillus depressus sp. nov., isolated from soil of a sunflower field.</title>
        <authorList>
            <person name="Wei X."/>
            <person name="Xin D."/>
            <person name="Xin Y."/>
            <person name="Zhang H."/>
            <person name="Wang T."/>
            <person name="Zhang J."/>
        </authorList>
    </citation>
    <scope>NUCLEOTIDE SEQUENCE [LARGE SCALE GENOMIC DNA]</scope>
    <source>
        <strain evidence="3 4">BZ1</strain>
    </source>
</reference>
<feature type="domain" description="PucR C-terminal helix-turn-helix" evidence="2">
    <location>
        <begin position="299"/>
        <end position="354"/>
    </location>
</feature>
<dbReference type="AlphaFoldDB" id="A0A6L3VFK9"/>
<feature type="domain" description="Putative sugar diacid recognition" evidence="1">
    <location>
        <begin position="2"/>
        <end position="134"/>
    </location>
</feature>
<dbReference type="PANTHER" id="PTHR33744:SF15">
    <property type="entry name" value="CARBOHYDRATE DIACID REGULATOR"/>
    <property type="match status" value="1"/>
</dbReference>
<name>A0A6L3VFK9_9BACI</name>
<evidence type="ECO:0000313" key="3">
    <source>
        <dbReference type="EMBL" id="KAB2338115.1"/>
    </source>
</evidence>
<dbReference type="PANTHER" id="PTHR33744">
    <property type="entry name" value="CARBOHYDRATE DIACID REGULATOR"/>
    <property type="match status" value="1"/>
</dbReference>
<dbReference type="InterPro" id="IPR051448">
    <property type="entry name" value="CdaR-like_regulators"/>
</dbReference>
<evidence type="ECO:0000313" key="4">
    <source>
        <dbReference type="Proteomes" id="UP000481030"/>
    </source>
</evidence>
<gene>
    <name evidence="3" type="ORF">F7731_00640</name>
</gene>
<dbReference type="Proteomes" id="UP000481030">
    <property type="component" value="Unassembled WGS sequence"/>
</dbReference>
<protein>
    <recommendedName>
        <fullName evidence="5">Transcriptional regulator</fullName>
    </recommendedName>
</protein>
<comment type="caution">
    <text evidence="3">The sequence shown here is derived from an EMBL/GenBank/DDBJ whole genome shotgun (WGS) entry which is preliminary data.</text>
</comment>
<dbReference type="Gene3D" id="1.10.10.2840">
    <property type="entry name" value="PucR C-terminal helix-turn-helix domain"/>
    <property type="match status" value="1"/>
</dbReference>
<dbReference type="InterPro" id="IPR025736">
    <property type="entry name" value="PucR_C-HTH_dom"/>
</dbReference>
<proteinExistence type="predicted"/>
<dbReference type="EMBL" id="WBOS01000001">
    <property type="protein sequence ID" value="KAB2338115.1"/>
    <property type="molecule type" value="Genomic_DNA"/>
</dbReference>
<dbReference type="InterPro" id="IPR008599">
    <property type="entry name" value="Diacid_rec"/>
</dbReference>
<evidence type="ECO:0000259" key="2">
    <source>
        <dbReference type="Pfam" id="PF13556"/>
    </source>
</evidence>
<dbReference type="InterPro" id="IPR042070">
    <property type="entry name" value="PucR_C-HTH_sf"/>
</dbReference>
<evidence type="ECO:0008006" key="5">
    <source>
        <dbReference type="Google" id="ProtNLM"/>
    </source>
</evidence>
<dbReference type="Pfam" id="PF05651">
    <property type="entry name" value="Diacid_rec"/>
    <property type="match status" value="1"/>
</dbReference>
<keyword evidence="4" id="KW-1185">Reference proteome</keyword>
<accession>A0A6L3VFK9</accession>